<dbReference type="PANTHER" id="PTHR47618:SF1">
    <property type="entry name" value="BIFUNCTIONAL OLIGORIBONUCLEASE AND PAP PHOSPHATASE NRNA"/>
    <property type="match status" value="1"/>
</dbReference>
<feature type="domain" description="DHHA1" evidence="2">
    <location>
        <begin position="227"/>
        <end position="312"/>
    </location>
</feature>
<name>R4U511_9MOLU</name>
<dbReference type="InterPro" id="IPR003156">
    <property type="entry name" value="DHHA1_dom"/>
</dbReference>
<dbReference type="EMBL" id="CP005078">
    <property type="protein sequence ID" value="AGM25628.1"/>
    <property type="molecule type" value="Genomic_DNA"/>
</dbReference>
<dbReference type="SUPFAM" id="SSF64182">
    <property type="entry name" value="DHH phosphoesterases"/>
    <property type="match status" value="1"/>
</dbReference>
<dbReference type="KEGG" id="ssyr:SSYRP_v1c00320"/>
<dbReference type="HOGENOM" id="CLU_039720_1_0_14"/>
<dbReference type="Pfam" id="PF02272">
    <property type="entry name" value="DHHA1"/>
    <property type="match status" value="1"/>
</dbReference>
<reference evidence="3 4" key="1">
    <citation type="journal article" date="2013" name="Genome Biol. Evol.">
        <title>Complete genomes of two dipteran-associated spiroplasmas provided insights into the origin, dynamics, and impacts of viral invasion in spiroplasma.</title>
        <authorList>
            <person name="Ku C."/>
            <person name="Lo W.S."/>
            <person name="Chen L.L."/>
            <person name="Kuo C.H."/>
        </authorList>
    </citation>
    <scope>NUCLEOTIDE SEQUENCE [LARGE SCALE GENOMIC DNA]</scope>
    <source>
        <strain evidence="3">EA-1</strain>
    </source>
</reference>
<dbReference type="InterPro" id="IPR051319">
    <property type="entry name" value="Oligoribo/pAp-PDE_c-di-AMP_PDE"/>
</dbReference>
<dbReference type="InterPro" id="IPR001667">
    <property type="entry name" value="DDH_dom"/>
</dbReference>
<dbReference type="PATRIC" id="fig|1276229.3.peg.32"/>
<sequence>MEKIKALILEKIKNHNKIICLRHVSPDGDAYGSAFGLAQFIKDNYPGKKVLVDGQANPYLNFLATPDVVHNQDYEGALIIITDTANEERIDSPYWKLGKTVIKIDHHPNKTPFGDIQWIEDERVSASEMVAELLLESNLIVSPQTAKLLLTGIITDSNRYMYKKTSPQTLMLASQLLAKGVDAQAIYQNLYNETWQDAKLKNYLFAKIEYASLGIAYIKVNHDMLVEHKMKYEQVKSWVNLMSSIKEFKIWVMFVENKAENYINVSIRSSKYIINEVADKHHGGGHQLAAGAKIYQWDDVKKVIRDLEEVIRNNKIIE</sequence>
<dbReference type="PANTHER" id="PTHR47618">
    <property type="entry name" value="BIFUNCTIONAL OLIGORIBONUCLEASE AND PAP PHOSPHATASE NRNA"/>
    <property type="match status" value="1"/>
</dbReference>
<dbReference type="eggNOG" id="COG0618">
    <property type="taxonomic scope" value="Bacteria"/>
</dbReference>
<dbReference type="Proteomes" id="UP000013963">
    <property type="component" value="Chromosome"/>
</dbReference>
<dbReference type="Pfam" id="PF01368">
    <property type="entry name" value="DHH"/>
    <property type="match status" value="1"/>
</dbReference>
<evidence type="ECO:0000259" key="2">
    <source>
        <dbReference type="Pfam" id="PF02272"/>
    </source>
</evidence>
<protein>
    <submittedName>
        <fullName evidence="3">DHH family protein</fullName>
    </submittedName>
</protein>
<evidence type="ECO:0000259" key="1">
    <source>
        <dbReference type="Pfam" id="PF01368"/>
    </source>
</evidence>
<dbReference type="AlphaFoldDB" id="R4U511"/>
<evidence type="ECO:0000313" key="3">
    <source>
        <dbReference type="EMBL" id="AGM25628.1"/>
    </source>
</evidence>
<dbReference type="STRING" id="1276229.SSYRP_v1c00320"/>
<feature type="domain" description="DDH" evidence="1">
    <location>
        <begin position="17"/>
        <end position="153"/>
    </location>
</feature>
<gene>
    <name evidence="3" type="ORF">SSYRP_v1c00320</name>
</gene>
<dbReference type="Gene3D" id="3.10.310.30">
    <property type="match status" value="1"/>
</dbReference>
<dbReference type="GO" id="GO:0003676">
    <property type="term" value="F:nucleic acid binding"/>
    <property type="evidence" value="ECO:0007669"/>
    <property type="project" value="InterPro"/>
</dbReference>
<organism evidence="3 4">
    <name type="scientific">Spiroplasma syrphidicola EA-1</name>
    <dbReference type="NCBI Taxonomy" id="1276229"/>
    <lineage>
        <taxon>Bacteria</taxon>
        <taxon>Bacillati</taxon>
        <taxon>Mycoplasmatota</taxon>
        <taxon>Mollicutes</taxon>
        <taxon>Entomoplasmatales</taxon>
        <taxon>Spiroplasmataceae</taxon>
        <taxon>Spiroplasma</taxon>
    </lineage>
</organism>
<dbReference type="Gene3D" id="3.90.1640.10">
    <property type="entry name" value="inorganic pyrophosphatase (n-terminal core)"/>
    <property type="match status" value="1"/>
</dbReference>
<dbReference type="OrthoDB" id="9803668at2"/>
<dbReference type="InterPro" id="IPR038763">
    <property type="entry name" value="DHH_sf"/>
</dbReference>
<keyword evidence="4" id="KW-1185">Reference proteome</keyword>
<proteinExistence type="predicted"/>
<dbReference type="RefSeq" id="WP_016340289.1">
    <property type="nucleotide sequence ID" value="NC_021284.1"/>
</dbReference>
<accession>R4U511</accession>
<evidence type="ECO:0000313" key="4">
    <source>
        <dbReference type="Proteomes" id="UP000013963"/>
    </source>
</evidence>